<dbReference type="GO" id="GO:0005886">
    <property type="term" value="C:plasma membrane"/>
    <property type="evidence" value="ECO:0007669"/>
    <property type="project" value="UniProtKB-ARBA"/>
</dbReference>
<protein>
    <submittedName>
        <fullName evidence="7">Uncharacterized protein</fullName>
    </submittedName>
</protein>
<keyword evidence="8" id="KW-1185">Reference proteome</keyword>
<dbReference type="Pfam" id="PF09815">
    <property type="entry name" value="XK-related"/>
    <property type="match status" value="1"/>
</dbReference>
<evidence type="ECO:0000256" key="1">
    <source>
        <dbReference type="ARBA" id="ARBA00004141"/>
    </source>
</evidence>
<evidence type="ECO:0000256" key="5">
    <source>
        <dbReference type="ARBA" id="ARBA00023136"/>
    </source>
</evidence>
<feature type="transmembrane region" description="Helical" evidence="6">
    <location>
        <begin position="171"/>
        <end position="189"/>
    </location>
</feature>
<evidence type="ECO:0000256" key="3">
    <source>
        <dbReference type="ARBA" id="ARBA00022692"/>
    </source>
</evidence>
<keyword evidence="4 6" id="KW-1133">Transmembrane helix</keyword>
<accession>A0A9W6ZU37</accession>
<feature type="transmembrane region" description="Helical" evidence="6">
    <location>
        <begin position="41"/>
        <end position="62"/>
    </location>
</feature>
<gene>
    <name evidence="7" type="ORF">TrLO_g7859</name>
</gene>
<feature type="transmembrane region" description="Helical" evidence="6">
    <location>
        <begin position="201"/>
        <end position="219"/>
    </location>
</feature>
<dbReference type="EMBL" id="BRXW01000500">
    <property type="protein sequence ID" value="GMH60492.1"/>
    <property type="molecule type" value="Genomic_DNA"/>
</dbReference>
<evidence type="ECO:0000256" key="2">
    <source>
        <dbReference type="ARBA" id="ARBA00008789"/>
    </source>
</evidence>
<reference evidence="8" key="1">
    <citation type="journal article" date="2023" name="Commun. Biol.">
        <title>Genome analysis of Parmales, the sister group of diatoms, reveals the evolutionary specialization of diatoms from phago-mixotrophs to photoautotrophs.</title>
        <authorList>
            <person name="Ban H."/>
            <person name="Sato S."/>
            <person name="Yoshikawa S."/>
            <person name="Yamada K."/>
            <person name="Nakamura Y."/>
            <person name="Ichinomiya M."/>
            <person name="Sato N."/>
            <person name="Blanc-Mathieu R."/>
            <person name="Endo H."/>
            <person name="Kuwata A."/>
            <person name="Ogata H."/>
        </authorList>
    </citation>
    <scope>NUCLEOTIDE SEQUENCE [LARGE SCALE GENOMIC DNA]</scope>
    <source>
        <strain evidence="8">NIES 3700</strain>
    </source>
</reference>
<organism evidence="7 8">
    <name type="scientific">Triparma laevis f. longispina</name>
    <dbReference type="NCBI Taxonomy" id="1714387"/>
    <lineage>
        <taxon>Eukaryota</taxon>
        <taxon>Sar</taxon>
        <taxon>Stramenopiles</taxon>
        <taxon>Ochrophyta</taxon>
        <taxon>Bolidophyceae</taxon>
        <taxon>Parmales</taxon>
        <taxon>Triparmaceae</taxon>
        <taxon>Triparma</taxon>
    </lineage>
</organism>
<comment type="subcellular location">
    <subcellularLocation>
        <location evidence="1">Membrane</location>
        <topology evidence="1">Multi-pass membrane protein</topology>
    </subcellularLocation>
</comment>
<dbReference type="AlphaFoldDB" id="A0A9W6ZU37"/>
<evidence type="ECO:0000256" key="4">
    <source>
        <dbReference type="ARBA" id="ARBA00022989"/>
    </source>
</evidence>
<proteinExistence type="inferred from homology"/>
<evidence type="ECO:0000313" key="8">
    <source>
        <dbReference type="Proteomes" id="UP001165122"/>
    </source>
</evidence>
<sequence length="263" mass="28809">MSSIGVAVKISLTLAMGYMDVITDFLVPKSYYNAGRLNTAYATAGFALFAIIVQAGITFFQYSRKSNKERFGRVFLALLGFAPLLEGVSVWMGREDSDVICKGPVMYAGMKGCEIAFEAIPESIIQIGGLLKQGYGDIKMIQIIGVVSSVVSGAFIMTDGNFGPEVFAGKLIWRLLTNGSIIYVAMGKLGDEHYLDMSTGMLGYGISLGLAAAGFAMFYKNCDENFDHSTSYRPETGKKYIKEWFSSSHANNVKLSNKDEERW</sequence>
<keyword evidence="3 6" id="KW-0812">Transmembrane</keyword>
<evidence type="ECO:0000313" key="7">
    <source>
        <dbReference type="EMBL" id="GMH60492.1"/>
    </source>
</evidence>
<evidence type="ECO:0000256" key="6">
    <source>
        <dbReference type="SAM" id="Phobius"/>
    </source>
</evidence>
<feature type="transmembrane region" description="Helical" evidence="6">
    <location>
        <begin position="74"/>
        <end position="92"/>
    </location>
</feature>
<comment type="similarity">
    <text evidence="2">Belongs to the XK family.</text>
</comment>
<dbReference type="InterPro" id="IPR018629">
    <property type="entry name" value="XK-rel"/>
</dbReference>
<feature type="transmembrane region" description="Helical" evidence="6">
    <location>
        <begin position="140"/>
        <end position="159"/>
    </location>
</feature>
<name>A0A9W6ZU37_9STRA</name>
<comment type="caution">
    <text evidence="7">The sequence shown here is derived from an EMBL/GenBank/DDBJ whole genome shotgun (WGS) entry which is preliminary data.</text>
</comment>
<keyword evidence="5 6" id="KW-0472">Membrane</keyword>
<dbReference type="Proteomes" id="UP001165122">
    <property type="component" value="Unassembled WGS sequence"/>
</dbReference>